<dbReference type="OrthoDB" id="9810730at2"/>
<dbReference type="Gene3D" id="3.40.50.2300">
    <property type="match status" value="1"/>
</dbReference>
<dbReference type="Gene3D" id="1.10.287.130">
    <property type="match status" value="1"/>
</dbReference>
<protein>
    <recommendedName>
        <fullName evidence="2">histidine kinase</fullName>
        <ecNumber evidence="2">2.7.13.3</ecNumber>
    </recommendedName>
</protein>
<gene>
    <name evidence="6" type="ORF">C3928_11125</name>
</gene>
<name>A0A2S6EWT7_LEGPN</name>
<dbReference type="InterPro" id="IPR003661">
    <property type="entry name" value="HisK_dim/P_dom"/>
</dbReference>
<dbReference type="NCBIfam" id="TIGR00229">
    <property type="entry name" value="sensory_box"/>
    <property type="match status" value="1"/>
</dbReference>
<dbReference type="SUPFAM" id="SSF55874">
    <property type="entry name" value="ATPase domain of HSP90 chaperone/DNA topoisomerase II/histidine kinase"/>
    <property type="match status" value="1"/>
</dbReference>
<evidence type="ECO:0000256" key="4">
    <source>
        <dbReference type="ARBA" id="ARBA00023012"/>
    </source>
</evidence>
<dbReference type="Pfam" id="PF08448">
    <property type="entry name" value="PAS_4"/>
    <property type="match status" value="1"/>
</dbReference>
<dbReference type="InterPro" id="IPR000014">
    <property type="entry name" value="PAS"/>
</dbReference>
<dbReference type="CDD" id="cd00082">
    <property type="entry name" value="HisKA"/>
    <property type="match status" value="1"/>
</dbReference>
<dbReference type="SMART" id="SM00448">
    <property type="entry name" value="REC"/>
    <property type="match status" value="1"/>
</dbReference>
<dbReference type="PANTHER" id="PTHR45339">
    <property type="entry name" value="HYBRID SIGNAL TRANSDUCTION HISTIDINE KINASE J"/>
    <property type="match status" value="1"/>
</dbReference>
<sequence length="676" mass="75967">MRSQTIRLTQNDFPIFGKAFSLVNISFLVINENMELEYLNDTAKKKLKINWSSTDRQSFFQLWELANLTPILNKKGNLIPNRVLQVGNYSLQWQKTVAIVNEKHYILLMDKDAATTSHLFEEIGTAIYGEIGYAPKNKISVKEYIQEITNYYTSVIDKIPCYVYWKNTRFEYLGCNEMAAQFFGFKSTSDIIGKNDFDLFQDHDFAKNYQDQDKQVFSTGEPILKMPSDLKDRNGTVTNTLVSKVPITNLSGNIVGLVGITVDVTELTKAKEAAEAANQAKTAFIANMSHDIRTPLTGVIGMSELLENTVKDPEQKEEAHMLHDSGEELLNMLNDILDDVHAGFMDKEDIRIETFDLYQCIEDLVKLERPTTVMKHLELIVHIGKSVPRYIQSDRKKIHRVLLNLLGNAIKFTPKGQITIQVGCLEASGKNIHLQFKVSDTGIGIPTNLQEKVFERFFRISPSYKGIYKGHGLGLHIAQSYVNLLGGHIALISEEGKGTTFYFDIPCQTGTQKKIKTNKSTNSSKKTDSPLSTSSNSRLTHKMSSKAEENSPYVLLVEDNNIALKVLELILSNESYRFKSASNGEEALALIQSESFDLVITDLGLPGISGCELSVKIREWEKKHSKKLLPIIGLTGHTKDSSEKGCLESGMNNVFTKPVTPELIHNIINQYVLGEK</sequence>
<dbReference type="CDD" id="cd16922">
    <property type="entry name" value="HATPase_EvgS-ArcB-TorS-like"/>
    <property type="match status" value="1"/>
</dbReference>
<dbReference type="Pfam" id="PF00512">
    <property type="entry name" value="HisKA"/>
    <property type="match status" value="1"/>
</dbReference>
<dbReference type="SUPFAM" id="SSF52172">
    <property type="entry name" value="CheY-like"/>
    <property type="match status" value="1"/>
</dbReference>
<dbReference type="PROSITE" id="PS50109">
    <property type="entry name" value="HIS_KIN"/>
    <property type="match status" value="1"/>
</dbReference>
<evidence type="ECO:0000313" key="7">
    <source>
        <dbReference type="Proteomes" id="UP000239239"/>
    </source>
</evidence>
<dbReference type="InterPro" id="IPR004358">
    <property type="entry name" value="Sig_transdc_His_kin-like_C"/>
</dbReference>
<evidence type="ECO:0000256" key="1">
    <source>
        <dbReference type="ARBA" id="ARBA00000085"/>
    </source>
</evidence>
<comment type="caution">
    <text evidence="6">The sequence shown here is derived from an EMBL/GenBank/DDBJ whole genome shotgun (WGS) entry which is preliminary data.</text>
</comment>
<dbReference type="SUPFAM" id="SSF47384">
    <property type="entry name" value="Homodimeric domain of signal transducing histidine kinase"/>
    <property type="match status" value="1"/>
</dbReference>
<dbReference type="Pfam" id="PF00072">
    <property type="entry name" value="Response_reg"/>
    <property type="match status" value="1"/>
</dbReference>
<dbReference type="InterPro" id="IPR003594">
    <property type="entry name" value="HATPase_dom"/>
</dbReference>
<dbReference type="InterPro" id="IPR001789">
    <property type="entry name" value="Sig_transdc_resp-reg_receiver"/>
</dbReference>
<dbReference type="SMART" id="SM00387">
    <property type="entry name" value="HATPase_c"/>
    <property type="match status" value="1"/>
</dbReference>
<dbReference type="InterPro" id="IPR013656">
    <property type="entry name" value="PAS_4"/>
</dbReference>
<reference evidence="6 7" key="1">
    <citation type="submission" date="2018-02" db="EMBL/GenBank/DDBJ databases">
        <title>Draft genome sequences of four Legionella pneumophila clinical strains isolated in Ontario.</title>
        <authorList>
            <person name="Fortuna A."/>
            <person name="Ramnarine R."/>
            <person name="Li A."/>
            <person name="Frantz C."/>
            <person name="Mallo G."/>
        </authorList>
    </citation>
    <scope>NUCLEOTIDE SEQUENCE [LARGE SCALE GENOMIC DNA]</scope>
    <source>
        <strain evidence="6 7">LG61</strain>
    </source>
</reference>
<dbReference type="InterPro" id="IPR035965">
    <property type="entry name" value="PAS-like_dom_sf"/>
</dbReference>
<proteinExistence type="predicted"/>
<dbReference type="PRINTS" id="PR00344">
    <property type="entry name" value="BCTRLSENSOR"/>
</dbReference>
<organism evidence="6 7">
    <name type="scientific">Legionella pneumophila</name>
    <dbReference type="NCBI Taxonomy" id="446"/>
    <lineage>
        <taxon>Bacteria</taxon>
        <taxon>Pseudomonadati</taxon>
        <taxon>Pseudomonadota</taxon>
        <taxon>Gammaproteobacteria</taxon>
        <taxon>Legionellales</taxon>
        <taxon>Legionellaceae</taxon>
        <taxon>Legionella</taxon>
    </lineage>
</organism>
<dbReference type="EC" id="2.7.13.3" evidence="2"/>
<dbReference type="RefSeq" id="WP_027227226.1">
    <property type="nucleotide sequence ID" value="NZ_CP017601.1"/>
</dbReference>
<dbReference type="InterPro" id="IPR011006">
    <property type="entry name" value="CheY-like_superfamily"/>
</dbReference>
<evidence type="ECO:0000313" key="6">
    <source>
        <dbReference type="EMBL" id="PPK29620.1"/>
    </source>
</evidence>
<dbReference type="GO" id="GO:0000155">
    <property type="term" value="F:phosphorelay sensor kinase activity"/>
    <property type="evidence" value="ECO:0007669"/>
    <property type="project" value="InterPro"/>
</dbReference>
<dbReference type="InterPro" id="IPR036097">
    <property type="entry name" value="HisK_dim/P_sf"/>
</dbReference>
<dbReference type="CDD" id="cd17546">
    <property type="entry name" value="REC_hyHK_CKI1_RcsC-like"/>
    <property type="match status" value="1"/>
</dbReference>
<feature type="region of interest" description="Disordered" evidence="5">
    <location>
        <begin position="514"/>
        <end position="545"/>
    </location>
</feature>
<dbReference type="Gene3D" id="3.30.450.20">
    <property type="entry name" value="PAS domain"/>
    <property type="match status" value="1"/>
</dbReference>
<dbReference type="InterPro" id="IPR036890">
    <property type="entry name" value="HATPase_C_sf"/>
</dbReference>
<dbReference type="Pfam" id="PF02518">
    <property type="entry name" value="HATPase_c"/>
    <property type="match status" value="1"/>
</dbReference>
<evidence type="ECO:0000256" key="3">
    <source>
        <dbReference type="ARBA" id="ARBA00022553"/>
    </source>
</evidence>
<keyword evidence="4" id="KW-0902">Two-component regulatory system</keyword>
<dbReference type="InterPro" id="IPR005467">
    <property type="entry name" value="His_kinase_dom"/>
</dbReference>
<dbReference type="AlphaFoldDB" id="A0A2S6EWT7"/>
<dbReference type="SMART" id="SM00388">
    <property type="entry name" value="HisKA"/>
    <property type="match status" value="1"/>
</dbReference>
<evidence type="ECO:0000256" key="5">
    <source>
        <dbReference type="SAM" id="MobiDB-lite"/>
    </source>
</evidence>
<dbReference type="Proteomes" id="UP000239239">
    <property type="component" value="Unassembled WGS sequence"/>
</dbReference>
<keyword evidence="6" id="KW-0808">Transferase</keyword>
<dbReference type="PROSITE" id="PS50110">
    <property type="entry name" value="RESPONSE_REGULATORY"/>
    <property type="match status" value="1"/>
</dbReference>
<keyword evidence="3" id="KW-0597">Phosphoprotein</keyword>
<feature type="compositionally biased region" description="Polar residues" evidence="5">
    <location>
        <begin position="529"/>
        <end position="538"/>
    </location>
</feature>
<dbReference type="PANTHER" id="PTHR45339:SF1">
    <property type="entry name" value="HYBRID SIGNAL TRANSDUCTION HISTIDINE KINASE J"/>
    <property type="match status" value="1"/>
</dbReference>
<dbReference type="FunFam" id="3.30.565.10:FF:000010">
    <property type="entry name" value="Sensor histidine kinase RcsC"/>
    <property type="match status" value="1"/>
</dbReference>
<dbReference type="PROSITE" id="PS50113">
    <property type="entry name" value="PAC"/>
    <property type="match status" value="1"/>
</dbReference>
<dbReference type="InterPro" id="IPR000700">
    <property type="entry name" value="PAS-assoc_C"/>
</dbReference>
<evidence type="ECO:0000256" key="2">
    <source>
        <dbReference type="ARBA" id="ARBA00012438"/>
    </source>
</evidence>
<dbReference type="EMBL" id="PQWY01000016">
    <property type="protein sequence ID" value="PPK29620.1"/>
    <property type="molecule type" value="Genomic_DNA"/>
</dbReference>
<dbReference type="SUPFAM" id="SSF55785">
    <property type="entry name" value="PYP-like sensor domain (PAS domain)"/>
    <property type="match status" value="1"/>
</dbReference>
<comment type="catalytic activity">
    <reaction evidence="1">
        <text>ATP + protein L-histidine = ADP + protein N-phospho-L-histidine.</text>
        <dbReference type="EC" id="2.7.13.3"/>
    </reaction>
</comment>
<keyword evidence="6" id="KW-0418">Kinase</keyword>
<dbReference type="Gene3D" id="3.30.565.10">
    <property type="entry name" value="Histidine kinase-like ATPase, C-terminal domain"/>
    <property type="match status" value="1"/>
</dbReference>
<accession>A0A2S6EWT7</accession>